<feature type="region of interest" description="Disordered" evidence="1">
    <location>
        <begin position="84"/>
        <end position="103"/>
    </location>
</feature>
<sequence length="123" mass="13095">MGRRACALAALLAGAQASRLLRAGPAAAAGSAEHAGPPPVEVVVAAWDHAPTWEHKLLSRIRPPPRVRLYCGPSLNDTRCQRIADHGAEESTPSSRTSWRTTTGWLRSRSSRLSACTATSTIT</sequence>
<evidence type="ECO:0000256" key="1">
    <source>
        <dbReference type="SAM" id="MobiDB-lite"/>
    </source>
</evidence>
<feature type="chain" id="PRO_5046374365" evidence="2">
    <location>
        <begin position="18"/>
        <end position="123"/>
    </location>
</feature>
<name>A0ABN9UWE5_9DINO</name>
<comment type="caution">
    <text evidence="3">The sequence shown here is derived from an EMBL/GenBank/DDBJ whole genome shotgun (WGS) entry which is preliminary data.</text>
</comment>
<proteinExistence type="predicted"/>
<dbReference type="Proteomes" id="UP001189429">
    <property type="component" value="Unassembled WGS sequence"/>
</dbReference>
<reference evidence="3" key="1">
    <citation type="submission" date="2023-10" db="EMBL/GenBank/DDBJ databases">
        <authorList>
            <person name="Chen Y."/>
            <person name="Shah S."/>
            <person name="Dougan E. K."/>
            <person name="Thang M."/>
            <person name="Chan C."/>
        </authorList>
    </citation>
    <scope>NUCLEOTIDE SEQUENCE [LARGE SCALE GENOMIC DNA]</scope>
</reference>
<accession>A0ABN9UWE5</accession>
<feature type="signal peptide" evidence="2">
    <location>
        <begin position="1"/>
        <end position="17"/>
    </location>
</feature>
<protein>
    <submittedName>
        <fullName evidence="3">Uncharacterized protein</fullName>
    </submittedName>
</protein>
<keyword evidence="4" id="KW-1185">Reference proteome</keyword>
<keyword evidence="2" id="KW-0732">Signal</keyword>
<feature type="compositionally biased region" description="Low complexity" evidence="1">
    <location>
        <begin position="91"/>
        <end position="103"/>
    </location>
</feature>
<evidence type="ECO:0000313" key="4">
    <source>
        <dbReference type="Proteomes" id="UP001189429"/>
    </source>
</evidence>
<evidence type="ECO:0000256" key="2">
    <source>
        <dbReference type="SAM" id="SignalP"/>
    </source>
</evidence>
<gene>
    <name evidence="3" type="ORF">PCOR1329_LOCUS52285</name>
</gene>
<evidence type="ECO:0000313" key="3">
    <source>
        <dbReference type="EMBL" id="CAK0864371.1"/>
    </source>
</evidence>
<organism evidence="3 4">
    <name type="scientific">Prorocentrum cordatum</name>
    <dbReference type="NCBI Taxonomy" id="2364126"/>
    <lineage>
        <taxon>Eukaryota</taxon>
        <taxon>Sar</taxon>
        <taxon>Alveolata</taxon>
        <taxon>Dinophyceae</taxon>
        <taxon>Prorocentrales</taxon>
        <taxon>Prorocentraceae</taxon>
        <taxon>Prorocentrum</taxon>
    </lineage>
</organism>
<dbReference type="EMBL" id="CAUYUJ010016360">
    <property type="protein sequence ID" value="CAK0864371.1"/>
    <property type="molecule type" value="Genomic_DNA"/>
</dbReference>